<sequence>MSQVTRKFRAEEIKARLALCSNAQNPPSEPPSSDSPVAVATQSAQTQQSNPSECLAPDYRLGERLIELHSNTLRRLALLELITSIRAHVKFDGLSSTALYILRKPDIEKLISRLLAMNSVCVLIRAHTLNFRCEHIESMEWEEAALQYFVRAQASLTILRSAFPQVTRAQVSRLRKVLAVTPPAKAVHLPLQQLQEIYRIWQKICQEREDNRERYIALHGEFPQFTLTTLCAALNVKVRK</sequence>
<organism evidence="2 3">
    <name type="scientific">Mycoavidus cysteinexigens</name>
    <dbReference type="NCBI Taxonomy" id="1553431"/>
    <lineage>
        <taxon>Bacteria</taxon>
        <taxon>Pseudomonadati</taxon>
        <taxon>Pseudomonadota</taxon>
        <taxon>Betaproteobacteria</taxon>
        <taxon>Burkholderiales</taxon>
        <taxon>Burkholderiaceae</taxon>
        <taxon>Mycoavidus</taxon>
    </lineage>
</organism>
<evidence type="ECO:0000313" key="2">
    <source>
        <dbReference type="EMBL" id="BBE09529.1"/>
    </source>
</evidence>
<evidence type="ECO:0000313" key="3">
    <source>
        <dbReference type="Proteomes" id="UP000282597"/>
    </source>
</evidence>
<gene>
    <name evidence="2" type="ORF">MCB1EB_1368</name>
</gene>
<protein>
    <submittedName>
        <fullName evidence="2">Uncharacterized protein</fullName>
    </submittedName>
</protein>
<accession>A0A2Z6EVP7</accession>
<dbReference type="Proteomes" id="UP000282597">
    <property type="component" value="Chromosome"/>
</dbReference>
<proteinExistence type="predicted"/>
<dbReference type="KEGG" id="mcys:MCB1EB_1368"/>
<dbReference type="RefSeq" id="WP_045361800.1">
    <property type="nucleotide sequence ID" value="NZ_AP018150.1"/>
</dbReference>
<name>A0A2Z6EVP7_9BURK</name>
<reference evidence="2 3" key="1">
    <citation type="journal article" date="2018" name="Microbes Environ.">
        <title>Comparative Genomic Insights into Endofungal Lifestyles of Two Bacterial Endosymbionts, Mycoavidus cysteinexigens and Burkholderia rhizoxinica.</title>
        <authorList>
            <person name="Sharmin D."/>
            <person name="Guo Y."/>
            <person name="Nishizawa T."/>
            <person name="Ohshima S."/>
            <person name="Sato Y."/>
            <person name="Takashima Y."/>
            <person name="Narisawa K."/>
            <person name="Ohta H."/>
        </authorList>
    </citation>
    <scope>NUCLEOTIDE SEQUENCE [LARGE SCALE GENOMIC DNA]</scope>
    <source>
        <strain evidence="2 3">B1-EB</strain>
    </source>
</reference>
<keyword evidence="3" id="KW-1185">Reference proteome</keyword>
<feature type="region of interest" description="Disordered" evidence="1">
    <location>
        <begin position="21"/>
        <end position="53"/>
    </location>
</feature>
<feature type="compositionally biased region" description="Low complexity" evidence="1">
    <location>
        <begin position="31"/>
        <end position="49"/>
    </location>
</feature>
<dbReference type="AlphaFoldDB" id="A0A2Z6EVP7"/>
<evidence type="ECO:0000256" key="1">
    <source>
        <dbReference type="SAM" id="MobiDB-lite"/>
    </source>
</evidence>
<dbReference type="EMBL" id="AP018150">
    <property type="protein sequence ID" value="BBE09529.1"/>
    <property type="molecule type" value="Genomic_DNA"/>
</dbReference>